<dbReference type="AlphaFoldDB" id="A0A317T5Z5"/>
<keyword evidence="3 7" id="KW-0378">Hydrolase</keyword>
<dbReference type="GO" id="GO:0003677">
    <property type="term" value="F:DNA binding"/>
    <property type="evidence" value="ECO:0007669"/>
    <property type="project" value="InterPro"/>
</dbReference>
<dbReference type="CDD" id="cd06529">
    <property type="entry name" value="S24_LexA-like"/>
    <property type="match status" value="1"/>
</dbReference>
<dbReference type="GO" id="GO:0006355">
    <property type="term" value="P:regulation of DNA-templated transcription"/>
    <property type="evidence" value="ECO:0007669"/>
    <property type="project" value="InterPro"/>
</dbReference>
<dbReference type="GO" id="GO:0009432">
    <property type="term" value="P:SOS response"/>
    <property type="evidence" value="ECO:0007669"/>
    <property type="project" value="UniProtKB-KW"/>
</dbReference>
<dbReference type="NCBIfam" id="NF007621">
    <property type="entry name" value="PRK10276.1"/>
    <property type="match status" value="1"/>
</dbReference>
<proteinExistence type="inferred from homology"/>
<dbReference type="EMBL" id="PDNZ01000004">
    <property type="protein sequence ID" value="PWW82083.1"/>
    <property type="molecule type" value="Genomic_DNA"/>
</dbReference>
<evidence type="ECO:0000259" key="8">
    <source>
        <dbReference type="Pfam" id="PF00717"/>
    </source>
</evidence>
<name>A0A317T5Z5_9CHLB</name>
<gene>
    <name evidence="9" type="ORF">CR164_07020</name>
</gene>
<keyword evidence="2" id="KW-0227">DNA damage</keyword>
<dbReference type="Proteomes" id="UP000246278">
    <property type="component" value="Unassembled WGS sequence"/>
</dbReference>
<evidence type="ECO:0000256" key="4">
    <source>
        <dbReference type="ARBA" id="ARBA00022813"/>
    </source>
</evidence>
<dbReference type="InterPro" id="IPR036286">
    <property type="entry name" value="LexA/Signal_pep-like_sf"/>
</dbReference>
<dbReference type="SUPFAM" id="SSF51306">
    <property type="entry name" value="LexA/Signal peptidase"/>
    <property type="match status" value="1"/>
</dbReference>
<dbReference type="InterPro" id="IPR006197">
    <property type="entry name" value="Peptidase_S24_LexA"/>
</dbReference>
<evidence type="ECO:0000256" key="7">
    <source>
        <dbReference type="RuleBase" id="RU003991"/>
    </source>
</evidence>
<dbReference type="PRINTS" id="PR00726">
    <property type="entry name" value="LEXASERPTASE"/>
</dbReference>
<evidence type="ECO:0000256" key="2">
    <source>
        <dbReference type="ARBA" id="ARBA00022763"/>
    </source>
</evidence>
<evidence type="ECO:0000313" key="10">
    <source>
        <dbReference type="Proteomes" id="UP000246278"/>
    </source>
</evidence>
<dbReference type="InterPro" id="IPR015927">
    <property type="entry name" value="Peptidase_S24_S26A/B/C"/>
</dbReference>
<keyword evidence="10" id="KW-1185">Reference proteome</keyword>
<dbReference type="GO" id="GO:0016787">
    <property type="term" value="F:hydrolase activity"/>
    <property type="evidence" value="ECO:0007669"/>
    <property type="project" value="UniProtKB-KW"/>
</dbReference>
<dbReference type="Pfam" id="PF00717">
    <property type="entry name" value="Peptidase_S24"/>
    <property type="match status" value="1"/>
</dbReference>
<dbReference type="OrthoDB" id="9787787at2"/>
<evidence type="ECO:0000256" key="5">
    <source>
        <dbReference type="ARBA" id="ARBA00023204"/>
    </source>
</evidence>
<sequence>MMRLVKTHDSRSIDFYSADVGLELELPFALSEISAGFPSPADDHLELKLDLNKALIRHPSATFYGRVKGDSMIEAGIGEGDILVIDKSLDPKEGDIAVCFLDGEFTVKRIGKQDGGLCLMPANEKFKPILVTGDSDFLVWGVVTYVIHKTR</sequence>
<dbReference type="PANTHER" id="PTHR33516">
    <property type="entry name" value="LEXA REPRESSOR"/>
    <property type="match status" value="1"/>
</dbReference>
<feature type="domain" description="Peptidase S24/S26A/S26B/S26C" evidence="8">
    <location>
        <begin position="31"/>
        <end position="143"/>
    </location>
</feature>
<accession>A0A317T5Z5</accession>
<dbReference type="InterPro" id="IPR050077">
    <property type="entry name" value="LexA_repressor"/>
</dbReference>
<evidence type="ECO:0000256" key="3">
    <source>
        <dbReference type="ARBA" id="ARBA00022801"/>
    </source>
</evidence>
<comment type="caution">
    <text evidence="9">The sequence shown here is derived from an EMBL/GenBank/DDBJ whole genome shotgun (WGS) entry which is preliminary data.</text>
</comment>
<dbReference type="GO" id="GO:0006281">
    <property type="term" value="P:DNA repair"/>
    <property type="evidence" value="ECO:0007669"/>
    <property type="project" value="UniProtKB-KW"/>
</dbReference>
<dbReference type="Gene3D" id="2.10.109.10">
    <property type="entry name" value="Umud Fragment, subunit A"/>
    <property type="match status" value="1"/>
</dbReference>
<comment type="similarity">
    <text evidence="1 7">Belongs to the peptidase S24 family.</text>
</comment>
<evidence type="ECO:0000256" key="1">
    <source>
        <dbReference type="ARBA" id="ARBA00007484"/>
    </source>
</evidence>
<keyword evidence="5" id="KW-0234">DNA repair</keyword>
<keyword evidence="6" id="KW-0742">SOS response</keyword>
<reference evidence="10" key="1">
    <citation type="submission" date="2017-10" db="EMBL/GenBank/DDBJ databases">
        <authorList>
            <person name="Gaisin V.A."/>
            <person name="Rysina M.S."/>
            <person name="Grouzdev D.S."/>
        </authorList>
    </citation>
    <scope>NUCLEOTIDE SEQUENCE [LARGE SCALE GENOMIC DNA]</scope>
    <source>
        <strain evidence="10">V1</strain>
    </source>
</reference>
<organism evidence="9 10">
    <name type="scientific">Prosthecochloris marina</name>
    <dbReference type="NCBI Taxonomy" id="2017681"/>
    <lineage>
        <taxon>Bacteria</taxon>
        <taxon>Pseudomonadati</taxon>
        <taxon>Chlorobiota</taxon>
        <taxon>Chlorobiia</taxon>
        <taxon>Chlorobiales</taxon>
        <taxon>Chlorobiaceae</taxon>
        <taxon>Prosthecochloris</taxon>
    </lineage>
</organism>
<dbReference type="InterPro" id="IPR039418">
    <property type="entry name" value="LexA-like"/>
</dbReference>
<protein>
    <submittedName>
        <fullName evidence="9">Peptidase S24</fullName>
    </submittedName>
</protein>
<evidence type="ECO:0000313" key="9">
    <source>
        <dbReference type="EMBL" id="PWW82083.1"/>
    </source>
</evidence>
<keyword evidence="4 7" id="KW-0068">Autocatalytic cleavage</keyword>
<evidence type="ECO:0000256" key="6">
    <source>
        <dbReference type="ARBA" id="ARBA00023236"/>
    </source>
</evidence>
<dbReference type="PANTHER" id="PTHR33516:SF2">
    <property type="entry name" value="LEXA REPRESSOR-RELATED"/>
    <property type="match status" value="1"/>
</dbReference>